<protein>
    <submittedName>
        <fullName evidence="2">GAP family protein</fullName>
    </submittedName>
</protein>
<reference evidence="2 3" key="1">
    <citation type="submission" date="2023-04" db="EMBL/GenBank/DDBJ databases">
        <title>Funneling lignin-derived compounds into biodiesel using alkali-halophilic Citricoccus sp. P2.</title>
        <authorList>
            <person name="Luo C.-B."/>
        </authorList>
    </citation>
    <scope>NUCLEOTIDE SEQUENCE [LARGE SCALE GENOMIC DNA]</scope>
    <source>
        <strain evidence="2 3">P2</strain>
    </source>
</reference>
<organism evidence="2 3">
    <name type="scientific">Citricoccus muralis</name>
    <dbReference type="NCBI Taxonomy" id="169134"/>
    <lineage>
        <taxon>Bacteria</taxon>
        <taxon>Bacillati</taxon>
        <taxon>Actinomycetota</taxon>
        <taxon>Actinomycetes</taxon>
        <taxon>Micrococcales</taxon>
        <taxon>Micrococcaceae</taxon>
        <taxon>Citricoccus</taxon>
    </lineage>
</organism>
<dbReference type="EMBL" id="CP121252">
    <property type="protein sequence ID" value="WFP16357.1"/>
    <property type="molecule type" value="Genomic_DNA"/>
</dbReference>
<keyword evidence="1" id="KW-0812">Transmembrane</keyword>
<feature type="transmembrane region" description="Helical" evidence="1">
    <location>
        <begin position="163"/>
        <end position="186"/>
    </location>
</feature>
<dbReference type="Pfam" id="PF11139">
    <property type="entry name" value="SfLAP"/>
    <property type="match status" value="1"/>
</dbReference>
<evidence type="ECO:0000313" key="2">
    <source>
        <dbReference type="EMBL" id="WFP16357.1"/>
    </source>
</evidence>
<dbReference type="RefSeq" id="WP_278157502.1">
    <property type="nucleotide sequence ID" value="NZ_CP121252.1"/>
</dbReference>
<feature type="transmembrane region" description="Helical" evidence="1">
    <location>
        <begin position="37"/>
        <end position="62"/>
    </location>
</feature>
<name>A0ABY8H5D7_9MICC</name>
<feature type="transmembrane region" description="Helical" evidence="1">
    <location>
        <begin position="74"/>
        <end position="95"/>
    </location>
</feature>
<keyword evidence="3" id="KW-1185">Reference proteome</keyword>
<keyword evidence="1" id="KW-1133">Transmembrane helix</keyword>
<feature type="transmembrane region" description="Helical" evidence="1">
    <location>
        <begin position="6"/>
        <end position="30"/>
    </location>
</feature>
<keyword evidence="1" id="KW-0472">Membrane</keyword>
<feature type="transmembrane region" description="Helical" evidence="1">
    <location>
        <begin position="218"/>
        <end position="236"/>
    </location>
</feature>
<evidence type="ECO:0000313" key="3">
    <source>
        <dbReference type="Proteomes" id="UP001219037"/>
    </source>
</evidence>
<evidence type="ECO:0000256" key="1">
    <source>
        <dbReference type="SAM" id="Phobius"/>
    </source>
</evidence>
<proteinExistence type="predicted"/>
<sequence>MMLLVSLLGLALLDSTTVGTLLIPLWLLIAAVAPRRILGYLGAVAGAYFLIGLALQLGFGAVLEAYRDALTSALSYQVQLVLGVLLVLTALVLWLRARRRTGQPAAPEQPGWLGTRIVRVRARIAEGSTTTMLSLALAAVALEVATMFPYLGAIGLMTQHGPGFPATVLLLAGYCVVMVLPAAALVGARARWGTEFDEPLRWIEEQAGSSTARSASRWLLAAFGVVLAVNSAYTLWG</sequence>
<dbReference type="Proteomes" id="UP001219037">
    <property type="component" value="Chromosome"/>
</dbReference>
<feature type="transmembrane region" description="Helical" evidence="1">
    <location>
        <begin position="131"/>
        <end position="151"/>
    </location>
</feature>
<accession>A0ABY8H5D7</accession>
<gene>
    <name evidence="2" type="ORF">P8192_13400</name>
</gene>
<dbReference type="InterPro" id="IPR021315">
    <property type="entry name" value="Gap/Sap"/>
</dbReference>